<evidence type="ECO:0000313" key="1">
    <source>
        <dbReference type="EMBL" id="JAD79967.1"/>
    </source>
</evidence>
<sequence length="64" mass="7252">MCEAQLGFTKYTILPTQRVPARIIYALCVVGLQLKNHSPLVKKVWLNGVATLQVVKSMNKRRKV</sequence>
<dbReference type="EMBL" id="GBRH01217928">
    <property type="protein sequence ID" value="JAD79967.1"/>
    <property type="molecule type" value="Transcribed_RNA"/>
</dbReference>
<reference evidence="1" key="2">
    <citation type="journal article" date="2015" name="Data Brief">
        <title>Shoot transcriptome of the giant reed, Arundo donax.</title>
        <authorList>
            <person name="Barrero R.A."/>
            <person name="Guerrero F.D."/>
            <person name="Moolhuijzen P."/>
            <person name="Goolsby J.A."/>
            <person name="Tidwell J."/>
            <person name="Bellgard S.E."/>
            <person name="Bellgard M.I."/>
        </authorList>
    </citation>
    <scope>NUCLEOTIDE SEQUENCE</scope>
    <source>
        <tissue evidence="1">Shoot tissue taken approximately 20 cm above the soil surface</tissue>
    </source>
</reference>
<name>A0A0A9D8A6_ARUDO</name>
<organism evidence="1">
    <name type="scientific">Arundo donax</name>
    <name type="common">Giant reed</name>
    <name type="synonym">Donax arundinaceus</name>
    <dbReference type="NCBI Taxonomy" id="35708"/>
    <lineage>
        <taxon>Eukaryota</taxon>
        <taxon>Viridiplantae</taxon>
        <taxon>Streptophyta</taxon>
        <taxon>Embryophyta</taxon>
        <taxon>Tracheophyta</taxon>
        <taxon>Spermatophyta</taxon>
        <taxon>Magnoliopsida</taxon>
        <taxon>Liliopsida</taxon>
        <taxon>Poales</taxon>
        <taxon>Poaceae</taxon>
        <taxon>PACMAD clade</taxon>
        <taxon>Arundinoideae</taxon>
        <taxon>Arundineae</taxon>
        <taxon>Arundo</taxon>
    </lineage>
</organism>
<proteinExistence type="predicted"/>
<accession>A0A0A9D8A6</accession>
<reference evidence="1" key="1">
    <citation type="submission" date="2014-09" db="EMBL/GenBank/DDBJ databases">
        <authorList>
            <person name="Magalhaes I.L.F."/>
            <person name="Oliveira U."/>
            <person name="Santos F.R."/>
            <person name="Vidigal T.H.D.A."/>
            <person name="Brescovit A.D."/>
            <person name="Santos A.J."/>
        </authorList>
    </citation>
    <scope>NUCLEOTIDE SEQUENCE</scope>
    <source>
        <tissue evidence="1">Shoot tissue taken approximately 20 cm above the soil surface</tissue>
    </source>
</reference>
<protein>
    <submittedName>
        <fullName evidence="1">Uncharacterized protein</fullName>
    </submittedName>
</protein>
<dbReference type="AlphaFoldDB" id="A0A0A9D8A6"/>